<dbReference type="GO" id="GO:0003700">
    <property type="term" value="F:DNA-binding transcription factor activity"/>
    <property type="evidence" value="ECO:0007669"/>
    <property type="project" value="InterPro"/>
</dbReference>
<dbReference type="STRING" id="115433.SAMN05421835_1309"/>
<dbReference type="SMART" id="SM00347">
    <property type="entry name" value="HTH_MARR"/>
    <property type="match status" value="1"/>
</dbReference>
<evidence type="ECO:0000259" key="1">
    <source>
        <dbReference type="PROSITE" id="PS50995"/>
    </source>
</evidence>
<dbReference type="SUPFAM" id="SSF46785">
    <property type="entry name" value="Winged helix' DNA-binding domain"/>
    <property type="match status" value="1"/>
</dbReference>
<dbReference type="GO" id="GO:0006950">
    <property type="term" value="P:response to stress"/>
    <property type="evidence" value="ECO:0007669"/>
    <property type="project" value="TreeGrafter"/>
</dbReference>
<accession>A0A1I4BS66</accession>
<gene>
    <name evidence="2" type="ORF">SAMN05421835_1309</name>
</gene>
<dbReference type="Gene3D" id="1.10.10.10">
    <property type="entry name" value="Winged helix-like DNA-binding domain superfamily/Winged helix DNA-binding domain"/>
    <property type="match status" value="1"/>
</dbReference>
<evidence type="ECO:0000313" key="2">
    <source>
        <dbReference type="EMBL" id="SFK71250.1"/>
    </source>
</evidence>
<protein>
    <submittedName>
        <fullName evidence="2">DNA-binding transcriptional regulator, MarR family</fullName>
    </submittedName>
</protein>
<dbReference type="InterPro" id="IPR039422">
    <property type="entry name" value="MarR/SlyA-like"/>
</dbReference>
<dbReference type="GO" id="GO:0003677">
    <property type="term" value="F:DNA binding"/>
    <property type="evidence" value="ECO:0007669"/>
    <property type="project" value="UniProtKB-KW"/>
</dbReference>
<keyword evidence="3" id="KW-1185">Reference proteome</keyword>
<name>A0A1I4BS66_9PSEU</name>
<dbReference type="PANTHER" id="PTHR33164:SF106">
    <property type="entry name" value="TRANSCRIPTIONAL REGULATORY PROTEIN"/>
    <property type="match status" value="1"/>
</dbReference>
<reference evidence="2 3" key="1">
    <citation type="submission" date="2016-10" db="EMBL/GenBank/DDBJ databases">
        <authorList>
            <person name="de Groot N.N."/>
        </authorList>
    </citation>
    <scope>NUCLEOTIDE SEQUENCE [LARGE SCALE GENOMIC DNA]</scope>
    <source>
        <strain evidence="2 3">DSM 44468</strain>
    </source>
</reference>
<dbReference type="PROSITE" id="PS50995">
    <property type="entry name" value="HTH_MARR_2"/>
    <property type="match status" value="1"/>
</dbReference>
<dbReference type="Pfam" id="PF01047">
    <property type="entry name" value="MarR"/>
    <property type="match status" value="1"/>
</dbReference>
<dbReference type="InterPro" id="IPR036390">
    <property type="entry name" value="WH_DNA-bd_sf"/>
</dbReference>
<keyword evidence="2" id="KW-0238">DNA-binding</keyword>
<dbReference type="InterPro" id="IPR000835">
    <property type="entry name" value="HTH_MarR-typ"/>
</dbReference>
<organism evidence="2 3">
    <name type="scientific">Amycolatopsis sacchari</name>
    <dbReference type="NCBI Taxonomy" id="115433"/>
    <lineage>
        <taxon>Bacteria</taxon>
        <taxon>Bacillati</taxon>
        <taxon>Actinomycetota</taxon>
        <taxon>Actinomycetes</taxon>
        <taxon>Pseudonocardiales</taxon>
        <taxon>Pseudonocardiaceae</taxon>
        <taxon>Amycolatopsis</taxon>
    </lineage>
</organism>
<feature type="domain" description="HTH marR-type" evidence="1">
    <location>
        <begin position="16"/>
        <end position="154"/>
    </location>
</feature>
<dbReference type="RefSeq" id="WP_091515344.1">
    <property type="nucleotide sequence ID" value="NZ_FORP01000030.1"/>
</dbReference>
<dbReference type="PANTHER" id="PTHR33164">
    <property type="entry name" value="TRANSCRIPTIONAL REGULATOR, MARR FAMILY"/>
    <property type="match status" value="1"/>
</dbReference>
<dbReference type="OrthoDB" id="3173926at2"/>
<dbReference type="EMBL" id="FORP01000030">
    <property type="protein sequence ID" value="SFK71250.1"/>
    <property type="molecule type" value="Genomic_DNA"/>
</dbReference>
<dbReference type="AlphaFoldDB" id="A0A1I4BS66"/>
<sequence length="166" mass="18382">MKTAPAGEDGNRQRSRRRLTVAVKNSLRELRTQLSLLHHQVSTHVELNDVDLDCLELITRLGPISPSALARATGLHPATMTGIIDRLQRGGWAVRERDPEATDRRAVTVRAVRDRNGELLKLYSGMNSALDEICADYTEAQLQLLADFLSRATAAGVDATRDLTKR</sequence>
<dbReference type="Proteomes" id="UP000199025">
    <property type="component" value="Unassembled WGS sequence"/>
</dbReference>
<proteinExistence type="predicted"/>
<dbReference type="InterPro" id="IPR036388">
    <property type="entry name" value="WH-like_DNA-bd_sf"/>
</dbReference>
<evidence type="ECO:0000313" key="3">
    <source>
        <dbReference type="Proteomes" id="UP000199025"/>
    </source>
</evidence>